<evidence type="ECO:0000313" key="3">
    <source>
        <dbReference type="EMBL" id="SDC88759.1"/>
    </source>
</evidence>
<dbReference type="InterPro" id="IPR014245">
    <property type="entry name" value="Spore_III_AF"/>
</dbReference>
<keyword evidence="2" id="KW-0472">Membrane</keyword>
<dbReference type="EMBL" id="FMZA01000020">
    <property type="protein sequence ID" value="SDC88759.1"/>
    <property type="molecule type" value="Genomic_DNA"/>
</dbReference>
<dbReference type="OrthoDB" id="2375554at2"/>
<proteinExistence type="predicted"/>
<feature type="region of interest" description="Disordered" evidence="1">
    <location>
        <begin position="148"/>
        <end position="189"/>
    </location>
</feature>
<dbReference type="STRING" id="1236220.SAMN04488112_12039"/>
<evidence type="ECO:0000313" key="4">
    <source>
        <dbReference type="Proteomes" id="UP000199387"/>
    </source>
</evidence>
<organism evidence="3 4">
    <name type="scientific">Melghirimyces thermohalophilus</name>
    <dbReference type="NCBI Taxonomy" id="1236220"/>
    <lineage>
        <taxon>Bacteria</taxon>
        <taxon>Bacillati</taxon>
        <taxon>Bacillota</taxon>
        <taxon>Bacilli</taxon>
        <taxon>Bacillales</taxon>
        <taxon>Thermoactinomycetaceae</taxon>
        <taxon>Melghirimyces</taxon>
    </lineage>
</organism>
<accession>A0A1G6Q8V5</accession>
<evidence type="ECO:0000256" key="1">
    <source>
        <dbReference type="SAM" id="MobiDB-lite"/>
    </source>
</evidence>
<sequence length="221" mass="24846">MIELLSGWLKQIVILVMIAAFIDLLLPNNAMERYVKLVMGLLIILAILSPIFQLLREDLDLSRLAFNEQGTDGEKMTSLSTIRQQSKGIQQTQDRLIQKEAEERLAETVKKEVEKEFAVKVDWAQVKTRSDNEKGTAEVAGINLTVQPETKEEQQGSTSTVEEVAPVIIDGSQSTGEESRSERRSSRQADWAKRITRFLQDSFALSANQIEVKVLEGDQGR</sequence>
<name>A0A1G6Q8V5_9BACL</name>
<feature type="compositionally biased region" description="Basic and acidic residues" evidence="1">
    <location>
        <begin position="177"/>
        <end position="189"/>
    </location>
</feature>
<dbReference type="Pfam" id="PF09581">
    <property type="entry name" value="Spore_III_AF"/>
    <property type="match status" value="1"/>
</dbReference>
<keyword evidence="4" id="KW-1185">Reference proteome</keyword>
<dbReference type="Proteomes" id="UP000199387">
    <property type="component" value="Unassembled WGS sequence"/>
</dbReference>
<feature type="transmembrane region" description="Helical" evidence="2">
    <location>
        <begin position="37"/>
        <end position="55"/>
    </location>
</feature>
<keyword evidence="2" id="KW-1133">Transmembrane helix</keyword>
<gene>
    <name evidence="3" type="ORF">SAMN04488112_12039</name>
</gene>
<keyword evidence="2" id="KW-0812">Transmembrane</keyword>
<feature type="transmembrane region" description="Helical" evidence="2">
    <location>
        <begin position="12"/>
        <end position="31"/>
    </location>
</feature>
<evidence type="ECO:0000256" key="2">
    <source>
        <dbReference type="SAM" id="Phobius"/>
    </source>
</evidence>
<reference evidence="3 4" key="1">
    <citation type="submission" date="2016-10" db="EMBL/GenBank/DDBJ databases">
        <authorList>
            <person name="de Groot N.N."/>
        </authorList>
    </citation>
    <scope>NUCLEOTIDE SEQUENCE [LARGE SCALE GENOMIC DNA]</scope>
    <source>
        <strain evidence="3 4">DSM 45514</strain>
    </source>
</reference>
<protein>
    <submittedName>
        <fullName evidence="3">Stage III sporulation protein AF</fullName>
    </submittedName>
</protein>
<dbReference type="AlphaFoldDB" id="A0A1G6Q8V5"/>
<dbReference type="NCBIfam" id="TIGR02896">
    <property type="entry name" value="spore_III_AF"/>
    <property type="match status" value="1"/>
</dbReference>
<dbReference type="RefSeq" id="WP_091572265.1">
    <property type="nucleotide sequence ID" value="NZ_FMZA01000020.1"/>
</dbReference>